<dbReference type="GO" id="GO:0005886">
    <property type="term" value="C:plasma membrane"/>
    <property type="evidence" value="ECO:0007669"/>
    <property type="project" value="UniProtKB-SubCell"/>
</dbReference>
<keyword evidence="5 6" id="KW-0472">Membrane</keyword>
<evidence type="ECO:0000256" key="4">
    <source>
        <dbReference type="ARBA" id="ARBA00022989"/>
    </source>
</evidence>
<dbReference type="RefSeq" id="WP_145709975.1">
    <property type="nucleotide sequence ID" value="NZ_BAAAFY010000001.1"/>
</dbReference>
<feature type="domain" description="ABC3 transporter permease C-terminal" evidence="7">
    <location>
        <begin position="675"/>
        <end position="784"/>
    </location>
</feature>
<feature type="domain" description="ABC3 transporter permease C-terminal" evidence="7">
    <location>
        <begin position="287"/>
        <end position="404"/>
    </location>
</feature>
<dbReference type="EMBL" id="VLLG01000002">
    <property type="protein sequence ID" value="TWI90788.1"/>
    <property type="molecule type" value="Genomic_DNA"/>
</dbReference>
<proteinExistence type="predicted"/>
<keyword evidence="4 6" id="KW-1133">Transmembrane helix</keyword>
<keyword evidence="10" id="KW-1185">Reference proteome</keyword>
<sequence length="795" mass="89028">MIGNYLKTAFRSLRRNKSYTFINIAGLTIGIAVCLVIFIVIRYESSFDNFHRHHDRIYRVMTKGEKGGVASCVPFPLPAAMKNDFPSWQSTGMAMLRNLQVAVMEKNAAPKLFKERTGAFLVEAAFFRIFNFPWLAGEPSTALQDPNSAVLTRSTAERYFGDWKNAMGKTIKVSNDDLLTITGILQDAPSNTDFQLSIVIPYHLAKYSQSKDWVSISSDHKCFVLLPPQVTAAAAERQLVAFSGKYRAADNKAIQVLQPLGQVHTDTSTDNYLGRTVGPERIRILWLIALFILCIACVNFINLSTAQAVNRAREIGVRKVLGSGRWQINLQFLLETCLQVLAGVMLALLIVALIIPPVNDILGITLSLHLLNNTGVFIFLLITTIVVTILAGFYPALVLSGFNPIAALKSRITAKSTRGLSLRRALVVFQFIIAQALIIGTLLLIRQINYFEQTPMGFKKDAIVDVPFPSDSASRSRLNYLRDKLMAIKEVQQVSFNSNTPADDDNWWTEFRFDHAAKETEFAMLSKFVDHQYVPTYQLPLAAGRNITATDSVNEFLVNEAVVKKLGFSDPNDVLNKEVDLWGGAAKGPIVGVLKNFHSNSLKEDIVPLFMVNMKRLYSTAGIQLSTTNIPAALRQIERIWKETYPNYVFEYEFLDERIGNFYREERQLSRLYKVFSAIAIFLSCLGLYGLASFMAVQRIKEVGIRKVLGATTAHVVYLFSKDFMLLIAIAFVIACPLTWYFMHQWLQHFVYHINIGWWTFVAGGLGAVVIALVTISFQAIKAGMANPAESLKVE</sequence>
<feature type="transmembrane region" description="Helical" evidence="6">
    <location>
        <begin position="675"/>
        <end position="697"/>
    </location>
</feature>
<feature type="transmembrane region" description="Helical" evidence="6">
    <location>
        <begin position="330"/>
        <end position="355"/>
    </location>
</feature>
<dbReference type="PANTHER" id="PTHR30572">
    <property type="entry name" value="MEMBRANE COMPONENT OF TRANSPORTER-RELATED"/>
    <property type="match status" value="1"/>
</dbReference>
<comment type="caution">
    <text evidence="9">The sequence shown here is derived from an EMBL/GenBank/DDBJ whole genome shotgun (WGS) entry which is preliminary data.</text>
</comment>
<name>A0A562TBX1_CHIJA</name>
<protein>
    <submittedName>
        <fullName evidence="9">Putative permease</fullName>
    </submittedName>
</protein>
<keyword evidence="3 6" id="KW-0812">Transmembrane</keyword>
<dbReference type="AlphaFoldDB" id="A0A562TBX1"/>
<dbReference type="PANTHER" id="PTHR30572:SF18">
    <property type="entry name" value="ABC-TYPE MACROLIDE FAMILY EXPORT SYSTEM PERMEASE COMPONENT 2"/>
    <property type="match status" value="1"/>
</dbReference>
<feature type="transmembrane region" description="Helical" evidence="6">
    <location>
        <begin position="724"/>
        <end position="744"/>
    </location>
</feature>
<dbReference type="Proteomes" id="UP000316778">
    <property type="component" value="Unassembled WGS sequence"/>
</dbReference>
<evidence type="ECO:0000313" key="9">
    <source>
        <dbReference type="EMBL" id="TWI90788.1"/>
    </source>
</evidence>
<feature type="transmembrane region" description="Helical" evidence="6">
    <location>
        <begin position="426"/>
        <end position="445"/>
    </location>
</feature>
<evidence type="ECO:0000313" key="10">
    <source>
        <dbReference type="Proteomes" id="UP000316778"/>
    </source>
</evidence>
<evidence type="ECO:0000256" key="3">
    <source>
        <dbReference type="ARBA" id="ARBA00022692"/>
    </source>
</evidence>
<dbReference type="InterPro" id="IPR025857">
    <property type="entry name" value="MacB_PCD"/>
</dbReference>
<dbReference type="Pfam" id="PF02687">
    <property type="entry name" value="FtsX"/>
    <property type="match status" value="2"/>
</dbReference>
<feature type="transmembrane region" description="Helical" evidence="6">
    <location>
        <begin position="284"/>
        <end position="309"/>
    </location>
</feature>
<comment type="subcellular location">
    <subcellularLocation>
        <location evidence="1">Cell membrane</location>
        <topology evidence="1">Multi-pass membrane protein</topology>
    </subcellularLocation>
</comment>
<accession>A0A562TBX1</accession>
<feature type="transmembrane region" description="Helical" evidence="6">
    <location>
        <begin position="375"/>
        <end position="405"/>
    </location>
</feature>
<dbReference type="GO" id="GO:0022857">
    <property type="term" value="F:transmembrane transporter activity"/>
    <property type="evidence" value="ECO:0007669"/>
    <property type="project" value="TreeGrafter"/>
</dbReference>
<evidence type="ECO:0000259" key="7">
    <source>
        <dbReference type="Pfam" id="PF02687"/>
    </source>
</evidence>
<feature type="transmembrane region" description="Helical" evidence="6">
    <location>
        <begin position="21"/>
        <end position="41"/>
    </location>
</feature>
<reference evidence="9 10" key="1">
    <citation type="journal article" date="2013" name="Stand. Genomic Sci.">
        <title>Genomic Encyclopedia of Type Strains, Phase I: The one thousand microbial genomes (KMG-I) project.</title>
        <authorList>
            <person name="Kyrpides N.C."/>
            <person name="Woyke T."/>
            <person name="Eisen J.A."/>
            <person name="Garrity G."/>
            <person name="Lilburn T.G."/>
            <person name="Beck B.J."/>
            <person name="Whitman W.B."/>
            <person name="Hugenholtz P."/>
            <person name="Klenk H.P."/>
        </authorList>
    </citation>
    <scope>NUCLEOTIDE SEQUENCE [LARGE SCALE GENOMIC DNA]</scope>
    <source>
        <strain evidence="9 10">DSM 13484</strain>
    </source>
</reference>
<evidence type="ECO:0000256" key="2">
    <source>
        <dbReference type="ARBA" id="ARBA00022475"/>
    </source>
</evidence>
<dbReference type="Pfam" id="PF12704">
    <property type="entry name" value="MacB_PCD"/>
    <property type="match status" value="1"/>
</dbReference>
<evidence type="ECO:0000256" key="5">
    <source>
        <dbReference type="ARBA" id="ARBA00023136"/>
    </source>
</evidence>
<evidence type="ECO:0000259" key="8">
    <source>
        <dbReference type="Pfam" id="PF12704"/>
    </source>
</evidence>
<organism evidence="9 10">
    <name type="scientific">Chitinophaga japonensis</name>
    <name type="common">Flexibacter japonensis</name>
    <dbReference type="NCBI Taxonomy" id="104662"/>
    <lineage>
        <taxon>Bacteria</taxon>
        <taxon>Pseudomonadati</taxon>
        <taxon>Bacteroidota</taxon>
        <taxon>Chitinophagia</taxon>
        <taxon>Chitinophagales</taxon>
        <taxon>Chitinophagaceae</taxon>
        <taxon>Chitinophaga</taxon>
    </lineage>
</organism>
<keyword evidence="2" id="KW-1003">Cell membrane</keyword>
<dbReference type="OrthoDB" id="1451596at2"/>
<evidence type="ECO:0000256" key="1">
    <source>
        <dbReference type="ARBA" id="ARBA00004651"/>
    </source>
</evidence>
<dbReference type="InterPro" id="IPR003838">
    <property type="entry name" value="ABC3_permease_C"/>
</dbReference>
<dbReference type="InterPro" id="IPR050250">
    <property type="entry name" value="Macrolide_Exporter_MacB"/>
</dbReference>
<feature type="domain" description="MacB-like periplasmic core" evidence="8">
    <location>
        <begin position="20"/>
        <end position="240"/>
    </location>
</feature>
<evidence type="ECO:0000256" key="6">
    <source>
        <dbReference type="SAM" id="Phobius"/>
    </source>
</evidence>
<gene>
    <name evidence="9" type="ORF">LX66_0148</name>
</gene>
<feature type="transmembrane region" description="Helical" evidence="6">
    <location>
        <begin position="756"/>
        <end position="778"/>
    </location>
</feature>